<evidence type="ECO:0000313" key="4">
    <source>
        <dbReference type="Proteomes" id="UP000679992"/>
    </source>
</evidence>
<evidence type="ECO:0000256" key="2">
    <source>
        <dbReference type="SAM" id="Phobius"/>
    </source>
</evidence>
<dbReference type="Proteomes" id="UP000679992">
    <property type="component" value="Unassembled WGS sequence"/>
</dbReference>
<keyword evidence="2" id="KW-1133">Transmembrane helix</keyword>
<name>A0ABQ4M8E8_9BACL</name>
<feature type="coiled-coil region" evidence="1">
    <location>
        <begin position="38"/>
        <end position="69"/>
    </location>
</feature>
<dbReference type="EMBL" id="BOSL01000003">
    <property type="protein sequence ID" value="GIP52264.1"/>
    <property type="molecule type" value="Genomic_DNA"/>
</dbReference>
<reference evidence="3 4" key="1">
    <citation type="submission" date="2021-03" db="EMBL/GenBank/DDBJ databases">
        <title>Antimicrobial resistance genes in bacteria isolated from Japanese honey, and their potential for conferring macrolide and lincosamide resistance in the American foulbrood pathogen Paenibacillus larvae.</title>
        <authorList>
            <person name="Okamoto M."/>
            <person name="Kumagai M."/>
            <person name="Kanamori H."/>
            <person name="Takamatsu D."/>
        </authorList>
    </citation>
    <scope>NUCLEOTIDE SEQUENCE [LARGE SCALE GENOMIC DNA]</scope>
    <source>
        <strain evidence="3 4">J42TS3</strain>
    </source>
</reference>
<sequence>MSFGDPWFYIVLLGAAALVYALLLPGRSPAASSKPGVSDGFEATLEQYMAEIERENEELIDLVAQMKQDFTSKQLAHQEQIAELRQRLADVEFTSRSNASRLEQLEQDEQVTAAVQGKISSDIDSTTWKPEVAGAPYNVAEGLPGVAASQVSGLAESIIPATAQPEPSQPDTLEPELTESVRDRYPELFDLYAKGKSVDTIAKSTGLQRGEVQLILQLAKREESR</sequence>
<keyword evidence="2" id="KW-0812">Transmembrane</keyword>
<gene>
    <name evidence="3" type="ORF">J42TS3_12990</name>
</gene>
<dbReference type="RefSeq" id="WP_213654145.1">
    <property type="nucleotide sequence ID" value="NZ_BOSL01000003.1"/>
</dbReference>
<proteinExistence type="predicted"/>
<keyword evidence="4" id="KW-1185">Reference proteome</keyword>
<accession>A0ABQ4M8E8</accession>
<feature type="transmembrane region" description="Helical" evidence="2">
    <location>
        <begin position="6"/>
        <end position="24"/>
    </location>
</feature>
<organism evidence="3 4">
    <name type="scientific">Paenibacillus vini</name>
    <dbReference type="NCBI Taxonomy" id="1476024"/>
    <lineage>
        <taxon>Bacteria</taxon>
        <taxon>Bacillati</taxon>
        <taxon>Bacillota</taxon>
        <taxon>Bacilli</taxon>
        <taxon>Bacillales</taxon>
        <taxon>Paenibacillaceae</taxon>
        <taxon>Paenibacillus</taxon>
    </lineage>
</organism>
<evidence type="ECO:0008006" key="5">
    <source>
        <dbReference type="Google" id="ProtNLM"/>
    </source>
</evidence>
<evidence type="ECO:0000256" key="1">
    <source>
        <dbReference type="SAM" id="Coils"/>
    </source>
</evidence>
<keyword evidence="1" id="KW-0175">Coiled coil</keyword>
<keyword evidence="2" id="KW-0472">Membrane</keyword>
<protein>
    <recommendedName>
        <fullName evidence="5">C-type cytochrome biogenesis protein CcmI</fullName>
    </recommendedName>
</protein>
<comment type="caution">
    <text evidence="3">The sequence shown here is derived from an EMBL/GenBank/DDBJ whole genome shotgun (WGS) entry which is preliminary data.</text>
</comment>
<evidence type="ECO:0000313" key="3">
    <source>
        <dbReference type="EMBL" id="GIP52264.1"/>
    </source>
</evidence>